<dbReference type="EMBL" id="FAXN01000041">
    <property type="protein sequence ID" value="CUV65669.1"/>
    <property type="molecule type" value="Genomic_DNA"/>
</dbReference>
<accession>A0A0S4XP07</accession>
<dbReference type="AlphaFoldDB" id="A0A0S4XP07"/>
<evidence type="ECO:0008006" key="2">
    <source>
        <dbReference type="Google" id="ProtNLM"/>
    </source>
</evidence>
<organism evidence="1">
    <name type="scientific">Sulfurovum sp. enrichment culture clone C5</name>
    <dbReference type="NCBI Taxonomy" id="497650"/>
    <lineage>
        <taxon>Bacteria</taxon>
        <taxon>Pseudomonadati</taxon>
        <taxon>Campylobacterota</taxon>
        <taxon>Epsilonproteobacteria</taxon>
        <taxon>Campylobacterales</taxon>
        <taxon>Sulfurovaceae</taxon>
        <taxon>Sulfurovum</taxon>
        <taxon>environmental samples</taxon>
    </lineage>
</organism>
<name>A0A0S4XP07_9BACT</name>
<sequence>MIEYYMKYIDWYKEHLLKHKAIVEQIRNKTKDEIIEYFDYDNMKQKHPDFCPLYASNSKCHDMKKINCYLCGCPYFRFNDDGIEIKENRVVYSTCTKGLGEKSESCNAIHQDCSNCKLPHTKKFISSNFNLDWGLIMKDVIL</sequence>
<protein>
    <recommendedName>
        <fullName evidence="2">Cysteine-rich small domain-containing protein</fullName>
    </recommendedName>
</protein>
<proteinExistence type="predicted"/>
<reference evidence="1" key="1">
    <citation type="submission" date="2015-11" db="EMBL/GenBank/DDBJ databases">
        <authorList>
            <person name="Zhang Y."/>
            <person name="Guo Z."/>
        </authorList>
    </citation>
    <scope>NUCLEOTIDE SEQUENCE</scope>
    <source>
        <strain evidence="1">BN30871</strain>
    </source>
</reference>
<gene>
    <name evidence="1" type="ORF">BN3087_400045</name>
</gene>
<evidence type="ECO:0000313" key="1">
    <source>
        <dbReference type="EMBL" id="CUV65669.1"/>
    </source>
</evidence>